<feature type="chain" id="PRO_5013094461" description="Lipoprotein" evidence="2">
    <location>
        <begin position="20"/>
        <end position="63"/>
    </location>
</feature>
<feature type="region of interest" description="Disordered" evidence="1">
    <location>
        <begin position="26"/>
        <end position="63"/>
    </location>
</feature>
<dbReference type="PROSITE" id="PS51257">
    <property type="entry name" value="PROKAR_LIPOPROTEIN"/>
    <property type="match status" value="1"/>
</dbReference>
<proteinExistence type="predicted"/>
<dbReference type="RefSeq" id="WP_086057492.1">
    <property type="nucleotide sequence ID" value="NZ_CP021109.1"/>
</dbReference>
<gene>
    <name evidence="3" type="ORF">CAL13_11390</name>
</gene>
<reference evidence="3 4" key="1">
    <citation type="submission" date="2017-05" db="EMBL/GenBank/DDBJ databases">
        <title>Complete and WGS of Bordetella genogroups.</title>
        <authorList>
            <person name="Spilker T."/>
            <person name="LiPuma J."/>
        </authorList>
    </citation>
    <scope>NUCLEOTIDE SEQUENCE [LARGE SCALE GENOMIC DNA]</scope>
    <source>
        <strain evidence="3 4">AU17164</strain>
    </source>
</reference>
<evidence type="ECO:0000313" key="4">
    <source>
        <dbReference type="Proteomes" id="UP000194139"/>
    </source>
</evidence>
<accession>A0A1W6Z046</accession>
<evidence type="ECO:0000256" key="1">
    <source>
        <dbReference type="SAM" id="MobiDB-lite"/>
    </source>
</evidence>
<keyword evidence="2" id="KW-0732">Signal</keyword>
<evidence type="ECO:0008006" key="5">
    <source>
        <dbReference type="Google" id="ProtNLM"/>
    </source>
</evidence>
<organism evidence="3 4">
    <name type="scientific">Bordetella genomosp. 9</name>
    <dbReference type="NCBI Taxonomy" id="1416803"/>
    <lineage>
        <taxon>Bacteria</taxon>
        <taxon>Pseudomonadati</taxon>
        <taxon>Pseudomonadota</taxon>
        <taxon>Betaproteobacteria</taxon>
        <taxon>Burkholderiales</taxon>
        <taxon>Alcaligenaceae</taxon>
        <taxon>Bordetella</taxon>
    </lineage>
</organism>
<dbReference type="Proteomes" id="UP000194139">
    <property type="component" value="Chromosome"/>
</dbReference>
<dbReference type="AlphaFoldDB" id="A0A1W6Z046"/>
<dbReference type="OrthoDB" id="8666383at2"/>
<keyword evidence="4" id="KW-1185">Reference proteome</keyword>
<evidence type="ECO:0000313" key="3">
    <source>
        <dbReference type="EMBL" id="ARP86742.1"/>
    </source>
</evidence>
<feature type="signal peptide" evidence="2">
    <location>
        <begin position="1"/>
        <end position="19"/>
    </location>
</feature>
<evidence type="ECO:0000256" key="2">
    <source>
        <dbReference type="SAM" id="SignalP"/>
    </source>
</evidence>
<protein>
    <recommendedName>
        <fullName evidence="5">Lipoprotein</fullName>
    </recommendedName>
</protein>
<dbReference type="EMBL" id="CP021109">
    <property type="protein sequence ID" value="ARP86742.1"/>
    <property type="molecule type" value="Genomic_DNA"/>
</dbReference>
<name>A0A1W6Z046_9BORD</name>
<sequence>MRRCIVAGALLALTLTGCAMPDWGRRGGAYDPRGQASSDPADYHNRQFGEMDNEPFQGDYPGS</sequence>